<dbReference type="AlphaFoldDB" id="A0A371ERL0"/>
<accession>A0A371ERL0</accession>
<gene>
    <name evidence="1" type="ORF">CR513_52323</name>
</gene>
<protein>
    <submittedName>
        <fullName evidence="1">Uncharacterized protein</fullName>
    </submittedName>
</protein>
<dbReference type="EMBL" id="QJKJ01012441">
    <property type="protein sequence ID" value="RDX68662.1"/>
    <property type="molecule type" value="Genomic_DNA"/>
</dbReference>
<evidence type="ECO:0000313" key="2">
    <source>
        <dbReference type="Proteomes" id="UP000257109"/>
    </source>
</evidence>
<evidence type="ECO:0000313" key="1">
    <source>
        <dbReference type="EMBL" id="RDX68662.1"/>
    </source>
</evidence>
<keyword evidence="2" id="KW-1185">Reference proteome</keyword>
<proteinExistence type="predicted"/>
<comment type="caution">
    <text evidence="1">The sequence shown here is derived from an EMBL/GenBank/DDBJ whole genome shotgun (WGS) entry which is preliminary data.</text>
</comment>
<dbReference type="Proteomes" id="UP000257109">
    <property type="component" value="Unassembled WGS sequence"/>
</dbReference>
<sequence>MEEEKVRAYFRDSLEAYLTREISLDLGYKVEKYVNLIQIAPFLKPRQATIEKLELRMNKWDEKTTPKVELKPLPSTLRYKFLGPNSSNPVIVNGSLSEMKVIRYYVEDIKGINPSFCVHGILMEEGHKSYVNLNMKEEVKNENLKLLDAKVSRIHMIPKNDEMSIMKNEKNEFVLIRTMTG</sequence>
<organism evidence="1 2">
    <name type="scientific">Mucuna pruriens</name>
    <name type="common">Velvet bean</name>
    <name type="synonym">Dolichos pruriens</name>
    <dbReference type="NCBI Taxonomy" id="157652"/>
    <lineage>
        <taxon>Eukaryota</taxon>
        <taxon>Viridiplantae</taxon>
        <taxon>Streptophyta</taxon>
        <taxon>Embryophyta</taxon>
        <taxon>Tracheophyta</taxon>
        <taxon>Spermatophyta</taxon>
        <taxon>Magnoliopsida</taxon>
        <taxon>eudicotyledons</taxon>
        <taxon>Gunneridae</taxon>
        <taxon>Pentapetalae</taxon>
        <taxon>rosids</taxon>
        <taxon>fabids</taxon>
        <taxon>Fabales</taxon>
        <taxon>Fabaceae</taxon>
        <taxon>Papilionoideae</taxon>
        <taxon>50 kb inversion clade</taxon>
        <taxon>NPAAA clade</taxon>
        <taxon>indigoferoid/millettioid clade</taxon>
        <taxon>Phaseoleae</taxon>
        <taxon>Mucuna</taxon>
    </lineage>
</organism>
<feature type="non-terminal residue" evidence="1">
    <location>
        <position position="1"/>
    </location>
</feature>
<name>A0A371ERL0_MUCPR</name>
<reference evidence="1" key="1">
    <citation type="submission" date="2018-05" db="EMBL/GenBank/DDBJ databases">
        <title>Draft genome of Mucuna pruriens seed.</title>
        <authorList>
            <person name="Nnadi N.E."/>
            <person name="Vos R."/>
            <person name="Hasami M.H."/>
            <person name="Devisetty U.K."/>
            <person name="Aguiy J.C."/>
        </authorList>
    </citation>
    <scope>NUCLEOTIDE SEQUENCE [LARGE SCALE GENOMIC DNA]</scope>
    <source>
        <strain evidence="1">JCA_2017</strain>
    </source>
</reference>